<comment type="caution">
    <text evidence="2">The sequence shown here is derived from an EMBL/GenBank/DDBJ whole genome shotgun (WGS) entry which is preliminary data.</text>
</comment>
<evidence type="ECO:0000256" key="1">
    <source>
        <dbReference type="SAM" id="Phobius"/>
    </source>
</evidence>
<protein>
    <submittedName>
        <fullName evidence="2">Uncharacterized protein</fullName>
    </submittedName>
</protein>
<keyword evidence="1" id="KW-0472">Membrane</keyword>
<dbReference type="Proteomes" id="UP000076923">
    <property type="component" value="Unassembled WGS sequence"/>
</dbReference>
<dbReference type="STRING" id="1333662.LPB303_07890"/>
<keyword evidence="3" id="KW-1185">Reference proteome</keyword>
<gene>
    <name evidence="2" type="ORF">LPB303_07890</name>
</gene>
<evidence type="ECO:0000313" key="2">
    <source>
        <dbReference type="EMBL" id="OAD45308.1"/>
    </source>
</evidence>
<organism evidence="2 3">
    <name type="scientific">Polaribacter atrinae</name>
    <dbReference type="NCBI Taxonomy" id="1333662"/>
    <lineage>
        <taxon>Bacteria</taxon>
        <taxon>Pseudomonadati</taxon>
        <taxon>Bacteroidota</taxon>
        <taxon>Flavobacteriia</taxon>
        <taxon>Flavobacteriales</taxon>
        <taxon>Flavobacteriaceae</taxon>
    </lineage>
</organism>
<reference evidence="2" key="1">
    <citation type="submission" date="2016-02" db="EMBL/GenBank/DDBJ databases">
        <title>Draft genome sequence of Polaribacter atrinae KACC17473.</title>
        <authorList>
            <person name="Shin S.-K."/>
            <person name="Yi H."/>
        </authorList>
    </citation>
    <scope>NUCLEOTIDE SEQUENCE [LARGE SCALE GENOMIC DNA]</scope>
    <source>
        <strain evidence="2">KACC 17473</strain>
    </source>
</reference>
<name>A0A176TBM1_9FLAO</name>
<keyword evidence="1" id="KW-1133">Transmembrane helix</keyword>
<evidence type="ECO:0000313" key="3">
    <source>
        <dbReference type="Proteomes" id="UP000076923"/>
    </source>
</evidence>
<accession>A0A176TBM1</accession>
<dbReference type="AlphaFoldDB" id="A0A176TBM1"/>
<keyword evidence="1" id="KW-0812">Transmembrane</keyword>
<feature type="transmembrane region" description="Helical" evidence="1">
    <location>
        <begin position="20"/>
        <end position="39"/>
    </location>
</feature>
<dbReference type="EMBL" id="LVWE01000029">
    <property type="protein sequence ID" value="OAD45308.1"/>
    <property type="molecule type" value="Genomic_DNA"/>
</dbReference>
<sequence>MTVSYKNQYIKKIKKHKMDLGTIIIGVICIALCALPFVLTNKNKKNKEKELLNSLKDFAKQHNSEITDYEISESYAIGLDETKRTISFLQKTKENVDLQFIELNTIKNCEINNISKSLGKNETTLDKLNLKLNVIGKNKPSITLEFFNSDISFQPVNEFDSIEKWNKIINSLLQNQQQNKAA</sequence>
<proteinExistence type="predicted"/>